<dbReference type="Proteomes" id="UP000230775">
    <property type="component" value="Unassembled WGS sequence"/>
</dbReference>
<feature type="transmembrane region" description="Helical" evidence="1">
    <location>
        <begin position="7"/>
        <end position="28"/>
    </location>
</feature>
<proteinExistence type="predicted"/>
<feature type="domain" description="Flavinylation-associated cytochrome" evidence="2">
    <location>
        <begin position="9"/>
        <end position="80"/>
    </location>
</feature>
<evidence type="ECO:0000313" key="4">
    <source>
        <dbReference type="Proteomes" id="UP000230775"/>
    </source>
</evidence>
<protein>
    <recommendedName>
        <fullName evidence="2">Flavinylation-associated cytochrome domain-containing protein</fullName>
    </recommendedName>
</protein>
<keyword evidence="1" id="KW-1133">Transmembrane helix</keyword>
<feature type="transmembrane region" description="Helical" evidence="1">
    <location>
        <begin position="63"/>
        <end position="83"/>
    </location>
</feature>
<gene>
    <name evidence="3" type="ORF">COT64_03665</name>
</gene>
<dbReference type="EMBL" id="PEZI01000076">
    <property type="protein sequence ID" value="PIS14247.1"/>
    <property type="molecule type" value="Genomic_DNA"/>
</dbReference>
<comment type="caution">
    <text evidence="3">The sequence shown here is derived from an EMBL/GenBank/DDBJ whole genome shotgun (WGS) entry which is preliminary data.</text>
</comment>
<accession>A0A2H0WNP2</accession>
<reference evidence="4" key="1">
    <citation type="submission" date="2017-09" db="EMBL/GenBank/DDBJ databases">
        <title>Depth-based differentiation of microbial function through sediment-hosted aquifers and enrichment of novel symbionts in the deep terrestrial subsurface.</title>
        <authorList>
            <person name="Probst A.J."/>
            <person name="Ladd B."/>
            <person name="Jarett J.K."/>
            <person name="Geller-Mcgrath D.E."/>
            <person name="Sieber C.M.K."/>
            <person name="Emerson J.B."/>
            <person name="Anantharaman K."/>
            <person name="Thomas B.C."/>
            <person name="Malmstrom R."/>
            <person name="Stieglmeier M."/>
            <person name="Klingl A."/>
            <person name="Woyke T."/>
            <person name="Ryan C.M."/>
            <person name="Banfield J.F."/>
        </authorList>
    </citation>
    <scope>NUCLEOTIDE SEQUENCE [LARGE SCALE GENOMIC DNA]</scope>
</reference>
<dbReference type="InterPro" id="IPR025517">
    <property type="entry name" value="DUF4405"/>
</dbReference>
<evidence type="ECO:0000259" key="2">
    <source>
        <dbReference type="Pfam" id="PF14358"/>
    </source>
</evidence>
<sequence>MNKSKLNAIVDVLIAVFFVFSAFSGWVLDKKILGGGLGRGRNLLGTVEFLSLDRHGWASLHGLASWLLVAFVFVHLVLHFNWIKNLPGLLKK</sequence>
<evidence type="ECO:0000313" key="3">
    <source>
        <dbReference type="EMBL" id="PIS14247.1"/>
    </source>
</evidence>
<evidence type="ECO:0000256" key="1">
    <source>
        <dbReference type="SAM" id="Phobius"/>
    </source>
</evidence>
<keyword evidence="1" id="KW-0812">Transmembrane</keyword>
<dbReference type="AlphaFoldDB" id="A0A2H0WNP2"/>
<organism evidence="3 4">
    <name type="scientific">Candidatus Shapirobacteria bacterium CG09_land_8_20_14_0_10_39_12</name>
    <dbReference type="NCBI Taxonomy" id="1974885"/>
    <lineage>
        <taxon>Bacteria</taxon>
        <taxon>Candidatus Shapironibacteriota</taxon>
    </lineage>
</organism>
<name>A0A2H0WNP2_9BACT</name>
<keyword evidence="1" id="KW-0472">Membrane</keyword>
<dbReference type="Pfam" id="PF14358">
    <property type="entry name" value="DUF4405"/>
    <property type="match status" value="1"/>
</dbReference>